<keyword evidence="2" id="KW-1185">Reference proteome</keyword>
<proteinExistence type="predicted"/>
<organism evidence="1 2">
    <name type="scientific">Lithospermum erythrorhizon</name>
    <name type="common">Purple gromwell</name>
    <name type="synonym">Lithospermum officinale var. erythrorhizon</name>
    <dbReference type="NCBI Taxonomy" id="34254"/>
    <lineage>
        <taxon>Eukaryota</taxon>
        <taxon>Viridiplantae</taxon>
        <taxon>Streptophyta</taxon>
        <taxon>Embryophyta</taxon>
        <taxon>Tracheophyta</taxon>
        <taxon>Spermatophyta</taxon>
        <taxon>Magnoliopsida</taxon>
        <taxon>eudicotyledons</taxon>
        <taxon>Gunneridae</taxon>
        <taxon>Pentapetalae</taxon>
        <taxon>asterids</taxon>
        <taxon>lamiids</taxon>
        <taxon>Boraginales</taxon>
        <taxon>Boraginaceae</taxon>
        <taxon>Boraginoideae</taxon>
        <taxon>Lithospermeae</taxon>
        <taxon>Lithospermum</taxon>
    </lineage>
</organism>
<evidence type="ECO:0000313" key="2">
    <source>
        <dbReference type="Proteomes" id="UP001454036"/>
    </source>
</evidence>
<sequence length="133" mass="15018">MNTPLEVLNDSKEGWQNVITSFIQQEVGKALKEKESGSSSGADHLEIQANLVGFDHFAVISVVVLFLKPQTKLWYSRLGHVSSDVLKHLFKDIDFTFTGEPCFVFPLAKQQRLMFNKASDHSVVLFDLIHIDL</sequence>
<gene>
    <name evidence="1" type="ORF">LIER_41418</name>
</gene>
<evidence type="ECO:0008006" key="3">
    <source>
        <dbReference type="Google" id="ProtNLM"/>
    </source>
</evidence>
<accession>A0AAV3RB18</accession>
<dbReference type="Proteomes" id="UP001454036">
    <property type="component" value="Unassembled WGS sequence"/>
</dbReference>
<dbReference type="EMBL" id="BAABME010025851">
    <property type="protein sequence ID" value="GAA0172871.1"/>
    <property type="molecule type" value="Genomic_DNA"/>
</dbReference>
<name>A0AAV3RB18_LITER</name>
<comment type="caution">
    <text evidence="1">The sequence shown here is derived from an EMBL/GenBank/DDBJ whole genome shotgun (WGS) entry which is preliminary data.</text>
</comment>
<reference evidence="1 2" key="1">
    <citation type="submission" date="2024-01" db="EMBL/GenBank/DDBJ databases">
        <title>The complete chloroplast genome sequence of Lithospermum erythrorhizon: insights into the phylogenetic relationship among Boraginaceae species and the maternal lineages of purple gromwells.</title>
        <authorList>
            <person name="Okada T."/>
            <person name="Watanabe K."/>
        </authorList>
    </citation>
    <scope>NUCLEOTIDE SEQUENCE [LARGE SCALE GENOMIC DNA]</scope>
</reference>
<evidence type="ECO:0000313" key="1">
    <source>
        <dbReference type="EMBL" id="GAA0172871.1"/>
    </source>
</evidence>
<dbReference type="AlphaFoldDB" id="A0AAV3RB18"/>
<protein>
    <recommendedName>
        <fullName evidence="3">GAG-pre-integrase domain-containing protein</fullName>
    </recommendedName>
</protein>